<feature type="domain" description="RDD" evidence="7">
    <location>
        <begin position="15"/>
        <end position="137"/>
    </location>
</feature>
<dbReference type="AlphaFoldDB" id="A0A918DWS8"/>
<evidence type="ECO:0000313" key="8">
    <source>
        <dbReference type="EMBL" id="GGO86184.1"/>
    </source>
</evidence>
<organism evidence="8 9">
    <name type="scientific">Marinobacterium nitratireducens</name>
    <dbReference type="NCBI Taxonomy" id="518897"/>
    <lineage>
        <taxon>Bacteria</taxon>
        <taxon>Pseudomonadati</taxon>
        <taxon>Pseudomonadota</taxon>
        <taxon>Gammaproteobacteria</taxon>
        <taxon>Oceanospirillales</taxon>
        <taxon>Oceanospirillaceae</taxon>
        <taxon>Marinobacterium</taxon>
    </lineage>
</organism>
<evidence type="ECO:0000313" key="9">
    <source>
        <dbReference type="Proteomes" id="UP000599578"/>
    </source>
</evidence>
<reference evidence="8 9" key="1">
    <citation type="journal article" date="2014" name="Int. J. Syst. Evol. Microbiol.">
        <title>Complete genome sequence of Corynebacterium casei LMG S-19264T (=DSM 44701T), isolated from a smear-ripened cheese.</title>
        <authorList>
            <consortium name="US DOE Joint Genome Institute (JGI-PGF)"/>
            <person name="Walter F."/>
            <person name="Albersmeier A."/>
            <person name="Kalinowski J."/>
            <person name="Ruckert C."/>
        </authorList>
    </citation>
    <scope>NUCLEOTIDE SEQUENCE [LARGE SCALE GENOMIC DNA]</scope>
    <source>
        <strain evidence="8 9">CGMCC 1.7286</strain>
    </source>
</reference>
<evidence type="ECO:0000259" key="7">
    <source>
        <dbReference type="Pfam" id="PF06271"/>
    </source>
</evidence>
<comment type="caution">
    <text evidence="8">The sequence shown here is derived from an EMBL/GenBank/DDBJ whole genome shotgun (WGS) entry which is preliminary data.</text>
</comment>
<accession>A0A918DWS8</accession>
<evidence type="ECO:0000256" key="6">
    <source>
        <dbReference type="SAM" id="Phobius"/>
    </source>
</evidence>
<dbReference type="Pfam" id="PF06271">
    <property type="entry name" value="RDD"/>
    <property type="match status" value="1"/>
</dbReference>
<keyword evidence="9" id="KW-1185">Reference proteome</keyword>
<gene>
    <name evidence="8" type="ORF">GCM10011348_36440</name>
</gene>
<dbReference type="Proteomes" id="UP000599578">
    <property type="component" value="Unassembled WGS sequence"/>
</dbReference>
<dbReference type="InterPro" id="IPR051791">
    <property type="entry name" value="Pra-immunoreactive"/>
</dbReference>
<keyword evidence="3 6" id="KW-0812">Transmembrane</keyword>
<protein>
    <submittedName>
        <fullName evidence="8">RDD family protein</fullName>
    </submittedName>
</protein>
<dbReference type="PANTHER" id="PTHR36115:SF10">
    <property type="entry name" value="RDD DOMAIN-CONTAINING PROTEIN"/>
    <property type="match status" value="1"/>
</dbReference>
<dbReference type="InterPro" id="IPR010432">
    <property type="entry name" value="RDD"/>
</dbReference>
<name>A0A918DWS8_9GAMM</name>
<evidence type="ECO:0000256" key="4">
    <source>
        <dbReference type="ARBA" id="ARBA00022989"/>
    </source>
</evidence>
<proteinExistence type="predicted"/>
<dbReference type="EMBL" id="BMLT01000010">
    <property type="protein sequence ID" value="GGO86184.1"/>
    <property type="molecule type" value="Genomic_DNA"/>
</dbReference>
<evidence type="ECO:0000256" key="5">
    <source>
        <dbReference type="ARBA" id="ARBA00023136"/>
    </source>
</evidence>
<keyword evidence="5 6" id="KW-0472">Membrane</keyword>
<keyword evidence="2" id="KW-1003">Cell membrane</keyword>
<sequence length="149" mass="16521">MHIPFPDSPRVLRPASLARRLLAMIYDTLLVVALWMVLGAVAVGLNGGEAVTGPQWKTLLFVATYLFFAYFWTRSGQTLGMLAWNLRVQSTAGGHISWTQSLIRFIVAGPSLALAGLGYWWMLLGDEKLTWGDRASGTRIVQLEKKKKA</sequence>
<dbReference type="RefSeq" id="WP_188862045.1">
    <property type="nucleotide sequence ID" value="NZ_BMLT01000010.1"/>
</dbReference>
<feature type="transmembrane region" description="Helical" evidence="6">
    <location>
        <begin position="55"/>
        <end position="72"/>
    </location>
</feature>
<evidence type="ECO:0000256" key="2">
    <source>
        <dbReference type="ARBA" id="ARBA00022475"/>
    </source>
</evidence>
<keyword evidence="4 6" id="KW-1133">Transmembrane helix</keyword>
<comment type="subcellular location">
    <subcellularLocation>
        <location evidence="1">Cell membrane</location>
        <topology evidence="1">Multi-pass membrane protein</topology>
    </subcellularLocation>
</comment>
<evidence type="ECO:0000256" key="3">
    <source>
        <dbReference type="ARBA" id="ARBA00022692"/>
    </source>
</evidence>
<dbReference type="GO" id="GO:0005886">
    <property type="term" value="C:plasma membrane"/>
    <property type="evidence" value="ECO:0007669"/>
    <property type="project" value="UniProtKB-SubCell"/>
</dbReference>
<feature type="transmembrane region" description="Helical" evidence="6">
    <location>
        <begin position="21"/>
        <end position="43"/>
    </location>
</feature>
<dbReference type="PANTHER" id="PTHR36115">
    <property type="entry name" value="PROLINE-RICH ANTIGEN HOMOLOG-RELATED"/>
    <property type="match status" value="1"/>
</dbReference>
<evidence type="ECO:0000256" key="1">
    <source>
        <dbReference type="ARBA" id="ARBA00004651"/>
    </source>
</evidence>
<feature type="transmembrane region" description="Helical" evidence="6">
    <location>
        <begin position="102"/>
        <end position="122"/>
    </location>
</feature>